<feature type="binding site" evidence="14">
    <location>
        <position position="550"/>
    </location>
    <ligand>
        <name>Mg(2+)</name>
        <dbReference type="ChEBI" id="CHEBI:18420"/>
    </ligand>
</feature>
<keyword evidence="3" id="KW-0217">Developmental protein</keyword>
<evidence type="ECO:0000256" key="15">
    <source>
        <dbReference type="RuleBase" id="RU362036"/>
    </source>
</evidence>
<dbReference type="SFLD" id="SFLDS00003">
    <property type="entry name" value="Haloacid_Dehalogenase"/>
    <property type="match status" value="1"/>
</dbReference>
<dbReference type="EC" id="3.1.3.48" evidence="15"/>
<keyword evidence="4 14" id="KW-0479">Metal-binding</keyword>
<evidence type="ECO:0000256" key="14">
    <source>
        <dbReference type="PIRSR" id="PIRSR628472-2"/>
    </source>
</evidence>
<evidence type="ECO:0000256" key="1">
    <source>
        <dbReference type="ARBA" id="ARBA00004123"/>
    </source>
</evidence>
<feature type="active site" description="Proton donor" evidence="13">
    <location>
        <position position="324"/>
    </location>
</feature>
<dbReference type="GO" id="GO:0030154">
    <property type="term" value="P:cell differentiation"/>
    <property type="evidence" value="ECO:0007669"/>
    <property type="project" value="TreeGrafter"/>
</dbReference>
<keyword evidence="11" id="KW-0539">Nucleus</keyword>
<proteinExistence type="inferred from homology"/>
<evidence type="ECO:0000256" key="3">
    <source>
        <dbReference type="ARBA" id="ARBA00022473"/>
    </source>
</evidence>
<comment type="subcellular location">
    <subcellularLocation>
        <location evidence="1">Nucleus</location>
    </subcellularLocation>
</comment>
<comment type="catalytic activity">
    <reaction evidence="12 15">
        <text>O-phospho-L-tyrosyl-[protein] + H2O = L-tyrosyl-[protein] + phosphate</text>
        <dbReference type="Rhea" id="RHEA:10684"/>
        <dbReference type="Rhea" id="RHEA-COMP:10136"/>
        <dbReference type="Rhea" id="RHEA-COMP:20101"/>
        <dbReference type="ChEBI" id="CHEBI:15377"/>
        <dbReference type="ChEBI" id="CHEBI:43474"/>
        <dbReference type="ChEBI" id="CHEBI:46858"/>
        <dbReference type="ChEBI" id="CHEBI:61978"/>
        <dbReference type="EC" id="3.1.3.48"/>
    </reaction>
</comment>
<keyword evidence="8 15" id="KW-0805">Transcription regulation</keyword>
<feature type="region of interest" description="Disordered" evidence="16">
    <location>
        <begin position="276"/>
        <end position="315"/>
    </location>
</feature>
<feature type="binding site" evidence="14">
    <location>
        <position position="324"/>
    </location>
    <ligand>
        <name>Mg(2+)</name>
        <dbReference type="ChEBI" id="CHEBI:18420"/>
    </ligand>
</feature>
<evidence type="ECO:0000256" key="10">
    <source>
        <dbReference type="ARBA" id="ARBA00023163"/>
    </source>
</evidence>
<evidence type="ECO:0000256" key="9">
    <source>
        <dbReference type="ARBA" id="ARBA00023159"/>
    </source>
</evidence>
<evidence type="ECO:0000256" key="7">
    <source>
        <dbReference type="ARBA" id="ARBA00022912"/>
    </source>
</evidence>
<dbReference type="NCBIfam" id="TIGR01658">
    <property type="entry name" value="EYA-cons_domain"/>
    <property type="match status" value="1"/>
</dbReference>
<feature type="region of interest" description="Disordered" evidence="16">
    <location>
        <begin position="1"/>
        <end position="33"/>
    </location>
</feature>
<dbReference type="Proteomes" id="UP000694565">
    <property type="component" value="Unplaced"/>
</dbReference>
<keyword evidence="5 15" id="KW-0378">Hydrolase</keyword>
<comment type="cofactor">
    <cofactor evidence="14 15">
        <name>Mg(2+)</name>
        <dbReference type="ChEBI" id="CHEBI:18420"/>
    </cofactor>
    <text evidence="14 15">Binds 1 Mg(2+) ion per subunit.</text>
</comment>
<keyword evidence="6 14" id="KW-0460">Magnesium</keyword>
<dbReference type="InterPro" id="IPR042577">
    <property type="entry name" value="EYA_dom_metazoan"/>
</dbReference>
<keyword evidence="18" id="KW-1185">Reference proteome</keyword>
<organism evidence="17 18">
    <name type="scientific">Cyclopterus lumpus</name>
    <name type="common">Lumpsucker</name>
    <dbReference type="NCBI Taxonomy" id="8103"/>
    <lineage>
        <taxon>Eukaryota</taxon>
        <taxon>Metazoa</taxon>
        <taxon>Chordata</taxon>
        <taxon>Craniata</taxon>
        <taxon>Vertebrata</taxon>
        <taxon>Euteleostomi</taxon>
        <taxon>Actinopterygii</taxon>
        <taxon>Neopterygii</taxon>
        <taxon>Teleostei</taxon>
        <taxon>Neoteleostei</taxon>
        <taxon>Acanthomorphata</taxon>
        <taxon>Eupercaria</taxon>
        <taxon>Perciformes</taxon>
        <taxon>Cottioidei</taxon>
        <taxon>Cottales</taxon>
        <taxon>Cyclopteridae</taxon>
        <taxon>Cyclopterus</taxon>
    </lineage>
</organism>
<dbReference type="GO" id="GO:2001240">
    <property type="term" value="P:negative regulation of extrinsic apoptotic signaling pathway in absence of ligand"/>
    <property type="evidence" value="ECO:0007669"/>
    <property type="project" value="TreeGrafter"/>
</dbReference>
<dbReference type="Gene3D" id="3.40.50.12350">
    <property type="match status" value="1"/>
</dbReference>
<dbReference type="SFLD" id="SFLDG01129">
    <property type="entry name" value="C1.5:_HAD__Beta-PGM__Phosphata"/>
    <property type="match status" value="1"/>
</dbReference>
<name>A0A8C3A7X1_CYCLU</name>
<dbReference type="AlphaFoldDB" id="A0A8C3A7X1"/>
<evidence type="ECO:0000256" key="6">
    <source>
        <dbReference type="ARBA" id="ARBA00022842"/>
    </source>
</evidence>
<dbReference type="InterPro" id="IPR028472">
    <property type="entry name" value="EYA"/>
</dbReference>
<evidence type="ECO:0000256" key="5">
    <source>
        <dbReference type="ARBA" id="ARBA00022801"/>
    </source>
</evidence>
<dbReference type="CDD" id="cd02601">
    <property type="entry name" value="HAD_Eya"/>
    <property type="match status" value="1"/>
</dbReference>
<dbReference type="InterPro" id="IPR006545">
    <property type="entry name" value="EYA_dom"/>
</dbReference>
<evidence type="ECO:0000313" key="17">
    <source>
        <dbReference type="Ensembl" id="ENSCLMP00005037347.1"/>
    </source>
</evidence>
<evidence type="ECO:0000256" key="12">
    <source>
        <dbReference type="ARBA" id="ARBA00051722"/>
    </source>
</evidence>
<dbReference type="GO" id="GO:0046872">
    <property type="term" value="F:metal ion binding"/>
    <property type="evidence" value="ECO:0007669"/>
    <property type="project" value="UniProtKB-KW"/>
</dbReference>
<dbReference type="FunFam" id="3.40.50.12350:FF:000001">
    <property type="entry name" value="Eyes absent homolog"/>
    <property type="match status" value="1"/>
</dbReference>
<evidence type="ECO:0000313" key="18">
    <source>
        <dbReference type="Proteomes" id="UP000694565"/>
    </source>
</evidence>
<feature type="active site" description="Nucleophile" evidence="13">
    <location>
        <position position="322"/>
    </location>
</feature>
<dbReference type="GO" id="GO:0004725">
    <property type="term" value="F:protein tyrosine phosphatase activity"/>
    <property type="evidence" value="ECO:0007669"/>
    <property type="project" value="UniProtKB-EC"/>
</dbReference>
<dbReference type="GeneTree" id="ENSGT00950000182978"/>
<keyword evidence="7 15" id="KW-0904">Protein phosphatase</keyword>
<protein>
    <recommendedName>
        <fullName evidence="15">Eyes absent homolog</fullName>
        <ecNumber evidence="15">3.1.3.48</ecNumber>
    </recommendedName>
</protein>
<dbReference type="InterPro" id="IPR038102">
    <property type="entry name" value="EYA_dom_sf"/>
</dbReference>
<dbReference type="GO" id="GO:0045739">
    <property type="term" value="P:positive regulation of DNA repair"/>
    <property type="evidence" value="ECO:0007669"/>
    <property type="project" value="TreeGrafter"/>
</dbReference>
<dbReference type="PANTHER" id="PTHR10190">
    <property type="entry name" value="EYES ABSENT"/>
    <property type="match status" value="1"/>
</dbReference>
<dbReference type="PANTHER" id="PTHR10190:SF17">
    <property type="entry name" value="EYES ABSENT HOMOLOG 4"/>
    <property type="match status" value="1"/>
</dbReference>
<evidence type="ECO:0000256" key="4">
    <source>
        <dbReference type="ARBA" id="ARBA00022723"/>
    </source>
</evidence>
<evidence type="ECO:0000256" key="11">
    <source>
        <dbReference type="ARBA" id="ARBA00023242"/>
    </source>
</evidence>
<accession>A0A8C3A7X1</accession>
<keyword evidence="10" id="KW-0804">Transcription</keyword>
<reference evidence="17" key="2">
    <citation type="submission" date="2025-09" db="UniProtKB">
        <authorList>
            <consortium name="Ensembl"/>
        </authorList>
    </citation>
    <scope>IDENTIFICATION</scope>
</reference>
<evidence type="ECO:0000256" key="8">
    <source>
        <dbReference type="ARBA" id="ARBA00023015"/>
    </source>
</evidence>
<dbReference type="Ensembl" id="ENSCLMT00005038796.1">
    <property type="protein sequence ID" value="ENSCLMP00005037347.1"/>
    <property type="gene ID" value="ENSCLMG00005017245.1"/>
</dbReference>
<evidence type="ECO:0000256" key="13">
    <source>
        <dbReference type="PIRSR" id="PIRSR628472-1"/>
    </source>
</evidence>
<evidence type="ECO:0000256" key="16">
    <source>
        <dbReference type="SAM" id="MobiDB-lite"/>
    </source>
</evidence>
<dbReference type="Pfam" id="PF00702">
    <property type="entry name" value="Hydrolase"/>
    <property type="match status" value="1"/>
</dbReference>
<reference evidence="17" key="1">
    <citation type="submission" date="2025-08" db="UniProtKB">
        <authorList>
            <consortium name="Ensembl"/>
        </authorList>
    </citation>
    <scope>IDENTIFICATION</scope>
</reference>
<sequence>SKGMSMEMQDLASPHNRVGGGDSTGLKLDKNNLGSPAIITNGTGVKTEPMNNSDTVTTTGDTALDTYAGSVITSSGYSPRSAHQYSPPLYPSKPYPHILSTPAAPSMPTYAGQPQFSSMQQSTVYTAYAQTGQAYGLSSYDLGAMLPGIKTESGLAQSQSPLQTGLSYSPGFTTPQPGQTAYSPYQMPGSSFTPSSGLYATNNSVSNPANYTATQQDYPSYTTFGQNQYAQYYSASTYGTYMTSNSVDGTGTTAAYQLQDPPCLCLHTLSGDFDTVQSPSTPIKELDDRACRSGGSKSRGRGRKNNPSPPPDSDLERVFVWDLDETIIVFHSLLTGSYAQKYGKDPPMAVTLGLRMEEMIFNLADTHLFFNDLEECDQVHIDDVSSDDNGQDLSTYSFATDGFHAAATSANLCLATGVRGGVDWMRKLAFRYRRVKEMYSTYKNNVGGLLGPAKRDAWLQLRAEIEALTDSWLTHALKSLSIISSRSNCVNVLVTTTQLIPALAKVLLYSLGSVFPVENIYSATKIGKESCFERIVSRFGTNITYVVIGDGKDEEHAASQVNKRLLNFDPSDLVTLLPPPLFICFFCRKRELL</sequence>
<evidence type="ECO:0000256" key="2">
    <source>
        <dbReference type="ARBA" id="ARBA00010501"/>
    </source>
</evidence>
<feature type="binding site" evidence="14">
    <location>
        <position position="322"/>
    </location>
    <ligand>
        <name>Mg(2+)</name>
        <dbReference type="ChEBI" id="CHEBI:18420"/>
    </ligand>
</feature>
<dbReference type="GO" id="GO:0005634">
    <property type="term" value="C:nucleus"/>
    <property type="evidence" value="ECO:0007669"/>
    <property type="project" value="UniProtKB-SubCell"/>
</dbReference>
<keyword evidence="9" id="KW-0010">Activator</keyword>
<comment type="similarity">
    <text evidence="2 15">Belongs to the HAD-like hydrolase superfamily. EYA family.</text>
</comment>